<keyword evidence="2" id="KW-1185">Reference proteome</keyword>
<dbReference type="Proteomes" id="UP000000939">
    <property type="component" value="Chromosome"/>
</dbReference>
<accession>D5V263</accession>
<dbReference type="STRING" id="572480.Arnit_0631"/>
<evidence type="ECO:0000313" key="1">
    <source>
        <dbReference type="EMBL" id="ADG92296.1"/>
    </source>
</evidence>
<organism evidence="1 2">
    <name type="scientific">Arcobacter nitrofigilis (strain ATCC 33309 / DSM 7299 / CCUG 15893 / LMG 7604 / NCTC 12251 / CI)</name>
    <name type="common">Campylobacter nitrofigilis</name>
    <dbReference type="NCBI Taxonomy" id="572480"/>
    <lineage>
        <taxon>Bacteria</taxon>
        <taxon>Pseudomonadati</taxon>
        <taxon>Campylobacterota</taxon>
        <taxon>Epsilonproteobacteria</taxon>
        <taxon>Campylobacterales</taxon>
        <taxon>Arcobacteraceae</taxon>
        <taxon>Arcobacter</taxon>
    </lineage>
</organism>
<gene>
    <name evidence="1" type="ordered locus">Arnit_0631</name>
</gene>
<name>D5V263_ARCNC</name>
<dbReference type="EMBL" id="CP001999">
    <property type="protein sequence ID" value="ADG92296.1"/>
    <property type="molecule type" value="Genomic_DNA"/>
</dbReference>
<proteinExistence type="predicted"/>
<protein>
    <submittedName>
        <fullName evidence="1">Uncharacterized protein</fullName>
    </submittedName>
</protein>
<reference evidence="1 2" key="1">
    <citation type="journal article" date="2010" name="Stand. Genomic Sci.">
        <title>Complete genome sequence of Arcobacter nitrofigilis type strain (CI).</title>
        <authorList>
            <person name="Pati A."/>
            <person name="Gronow S."/>
            <person name="Lapidus A."/>
            <person name="Copeland A."/>
            <person name="Glavina Del Rio T."/>
            <person name="Nolan M."/>
            <person name="Lucas S."/>
            <person name="Tice H."/>
            <person name="Cheng J.F."/>
            <person name="Han C."/>
            <person name="Chertkov O."/>
            <person name="Bruce D."/>
            <person name="Tapia R."/>
            <person name="Goodwin L."/>
            <person name="Pitluck S."/>
            <person name="Liolios K."/>
            <person name="Ivanova N."/>
            <person name="Mavromatis K."/>
            <person name="Chen A."/>
            <person name="Palaniappan K."/>
            <person name="Land M."/>
            <person name="Hauser L."/>
            <person name="Chang Y.J."/>
            <person name="Jeffries C.D."/>
            <person name="Detter J.C."/>
            <person name="Rohde M."/>
            <person name="Goker M."/>
            <person name="Bristow J."/>
            <person name="Eisen J.A."/>
            <person name="Markowitz V."/>
            <person name="Hugenholtz P."/>
            <person name="Klenk H.P."/>
            <person name="Kyrpides N.C."/>
        </authorList>
    </citation>
    <scope>NUCLEOTIDE SEQUENCE [LARGE SCALE GENOMIC DNA]</scope>
    <source>
        <strain evidence="2">ATCC 33309 / DSM 7299 / CCUG 15893 / LMG 7604 / NCTC 12251 / CI</strain>
    </source>
</reference>
<dbReference type="AlphaFoldDB" id="D5V263"/>
<dbReference type="RefSeq" id="WP_013134441.1">
    <property type="nucleotide sequence ID" value="NC_014166.1"/>
</dbReference>
<dbReference type="HOGENOM" id="CLU_3114009_0_0_7"/>
<sequence>MNYEKWCVLVGELLDCIELAEKLDNDVLKRALQEKLNRTHELIGDDIEIK</sequence>
<dbReference type="KEGG" id="ant:Arnit_0631"/>
<evidence type="ECO:0000313" key="2">
    <source>
        <dbReference type="Proteomes" id="UP000000939"/>
    </source>
</evidence>